<dbReference type="InterPro" id="IPR040091">
    <property type="entry name" value="LRRC56"/>
</dbReference>
<feature type="region of interest" description="Disordered" evidence="1">
    <location>
        <begin position="222"/>
        <end position="245"/>
    </location>
</feature>
<dbReference type="EMBL" id="LS997618">
    <property type="protein sequence ID" value="SYZ64856.1"/>
    <property type="molecule type" value="Genomic_DNA"/>
</dbReference>
<dbReference type="Gene3D" id="3.80.10.10">
    <property type="entry name" value="Ribonuclease Inhibitor"/>
    <property type="match status" value="1"/>
</dbReference>
<feature type="region of interest" description="Disordered" evidence="1">
    <location>
        <begin position="1"/>
        <end position="84"/>
    </location>
</feature>
<reference evidence="2 3" key="1">
    <citation type="submission" date="2018-09" db="EMBL/GenBank/DDBJ databases">
        <authorList>
            <person name="Peiro R."/>
            <person name="Begona"/>
            <person name="Cbmso G."/>
            <person name="Lopez M."/>
            <person name="Gonzalez S."/>
        </authorList>
    </citation>
    <scope>NUCLEOTIDE SEQUENCE [LARGE SCALE GENOMIC DNA]</scope>
</reference>
<protein>
    <submittedName>
        <fullName evidence="2">Hypothetical_protein</fullName>
    </submittedName>
</protein>
<name>A0A3P3Z3R3_LEIBR</name>
<feature type="compositionally biased region" description="Low complexity" evidence="1">
    <location>
        <begin position="64"/>
        <end position="82"/>
    </location>
</feature>
<dbReference type="Proteomes" id="UP000319462">
    <property type="component" value="Chromosome 19"/>
</dbReference>
<dbReference type="AlphaFoldDB" id="A0A3P3Z3R3"/>
<gene>
    <name evidence="2" type="ORF">LBRM2904_19.0510</name>
</gene>
<proteinExistence type="predicted"/>
<sequence length="892" mass="95447">MDLMPAERTTTPSSEPRPQGGGASGAPLVYSGVSRVVSTPPPHRPRLFARANVARGSPTPPARLAPLSLTTPSLSTQQRSTSESAPLILASNSFKKEERGRPSAWSLTCGEPANAHLPLALSPSPYEVSLSHVGCEIFTACATDPNSAPRSTRAEPLLRRKTGSGVVPQAHAATSYKSVMSEGMTADARVISTADVTQSWSAVENTAAVSLMHCIGRSKRHRMVSSDETQESLASSTLPPSRCHRAFGHDSIEEESAPQRDTSLDASMTRPLPTSVAYHMPHDYEEETDVAQQCCSSSGAISYSASSLHTSVAGVPGKQGMITPLAGQRELAISAAEAQCLILEDSVDTDAVVTPAQLQQMRMEAAVGGVHPHAADELSTPYQTRLVTADVLRDWTGWEDLERVLTTQLLVDADAMIGVDQIGEHLPSLSSLKLNGSRLSRVRHLGTGFHALRYLWLNRCHVADLCGIAACCPSLVELYLPFNHVRDVSPVMALSETLEVLDVEGNLLEDAADLGAVLASLHAVRALSLLGNPLTCKHQARVRDAYRDLLAEERCRDCAIKVASSDVCFPMLPPSEHNTFSHVLSAWVALLMPQLQTLNDVAIDVAVASSFDSFPLHGSSAEEASRRLAAPASTHVDPLDDSLAEELRLVEECVRDTDVFDPLIAAVDEANRHVYMRPSTSCGGVQRRLSPRTAMGVARPFTSLWTRAPTRLGSSRSSTSDASALTTGGILAGNATAGLRRRLATPHGAAQDSFCATTAAASIVRGREKSTQRGGICENDSQFCATPTATSATDLSEDARIAALLANDSEEEEWDHFKASLLRSQSASAASMPRLDSSLSTVAAASYHQLLTTQNEEAAATANTLQADNFDKELRIELARLRMRIAKESLEK</sequence>
<dbReference type="SUPFAM" id="SSF52058">
    <property type="entry name" value="L domain-like"/>
    <property type="match status" value="1"/>
</dbReference>
<dbReference type="PANTHER" id="PTHR22708:SF0">
    <property type="entry name" value="LEUCINE-RICH REPEAT-CONTAINING PROTEIN 56"/>
    <property type="match status" value="1"/>
</dbReference>
<dbReference type="InterPro" id="IPR032675">
    <property type="entry name" value="LRR_dom_sf"/>
</dbReference>
<accession>A0A3P3Z3R3</accession>
<evidence type="ECO:0000313" key="2">
    <source>
        <dbReference type="EMBL" id="SYZ64856.1"/>
    </source>
</evidence>
<organism evidence="2 3">
    <name type="scientific">Leishmania braziliensis MHOM/BR/75/M2904</name>
    <dbReference type="NCBI Taxonomy" id="420245"/>
    <lineage>
        <taxon>Eukaryota</taxon>
        <taxon>Discoba</taxon>
        <taxon>Euglenozoa</taxon>
        <taxon>Kinetoplastea</taxon>
        <taxon>Metakinetoplastina</taxon>
        <taxon>Trypanosomatida</taxon>
        <taxon>Trypanosomatidae</taxon>
        <taxon>Leishmaniinae</taxon>
        <taxon>Leishmania</taxon>
        <taxon>Leishmania braziliensis species complex</taxon>
    </lineage>
</organism>
<dbReference type="PANTHER" id="PTHR22708">
    <property type="entry name" value="LEUCINE-RICH REPEAT-CONTAINING PROTEIN 56"/>
    <property type="match status" value="1"/>
</dbReference>
<evidence type="ECO:0000313" key="3">
    <source>
        <dbReference type="Proteomes" id="UP000319462"/>
    </source>
</evidence>
<evidence type="ECO:0000256" key="1">
    <source>
        <dbReference type="SAM" id="MobiDB-lite"/>
    </source>
</evidence>